<keyword evidence="1" id="KW-0472">Membrane</keyword>
<reference evidence="3" key="1">
    <citation type="journal article" date="2019" name="Int. J. Syst. Evol. Microbiol.">
        <title>The Global Catalogue of Microorganisms (GCM) 10K type strain sequencing project: providing services to taxonomists for standard genome sequencing and annotation.</title>
        <authorList>
            <consortium name="The Broad Institute Genomics Platform"/>
            <consortium name="The Broad Institute Genome Sequencing Center for Infectious Disease"/>
            <person name="Wu L."/>
            <person name="Ma J."/>
        </authorList>
    </citation>
    <scope>NUCLEOTIDE SEQUENCE [LARGE SCALE GENOMIC DNA]</scope>
    <source>
        <strain evidence="3">CCUG 63369</strain>
    </source>
</reference>
<dbReference type="PANTHER" id="PTHR42747:SF3">
    <property type="entry name" value="NITRONATE MONOOXYGENASE-RELATED"/>
    <property type="match status" value="1"/>
</dbReference>
<dbReference type="Pfam" id="PF03060">
    <property type="entry name" value="NMO"/>
    <property type="match status" value="1"/>
</dbReference>
<keyword evidence="1" id="KW-0812">Transmembrane</keyword>
<dbReference type="EMBL" id="JBHTHR010001163">
    <property type="protein sequence ID" value="MFD0803849.1"/>
    <property type="molecule type" value="Genomic_DNA"/>
</dbReference>
<name>A0ABW3BNB2_9ACTN</name>
<protein>
    <submittedName>
        <fullName evidence="2">Nitronate monooxygenase</fullName>
    </submittedName>
</protein>
<dbReference type="GO" id="GO:0004497">
    <property type="term" value="F:monooxygenase activity"/>
    <property type="evidence" value="ECO:0007669"/>
    <property type="project" value="UniProtKB-KW"/>
</dbReference>
<sequence length="138" mass="14149">MGILQELDVGMIAAPMAGGASTPELAAAVGAAGGLGFVAAGYLPAEAMGERVRRLRALTDRPFGVNVFVPDRDTADPKALAAYRERLEPEAARLGVEPGAAVWSDDDYPAKLAALRADPVPLVSFTFGCPAPGDTAAL</sequence>
<dbReference type="PANTHER" id="PTHR42747">
    <property type="entry name" value="NITRONATE MONOOXYGENASE-RELATED"/>
    <property type="match status" value="1"/>
</dbReference>
<feature type="non-terminal residue" evidence="2">
    <location>
        <position position="138"/>
    </location>
</feature>
<keyword evidence="1" id="KW-1133">Transmembrane helix</keyword>
<accession>A0ABW3BNB2</accession>
<evidence type="ECO:0000313" key="2">
    <source>
        <dbReference type="EMBL" id="MFD0803849.1"/>
    </source>
</evidence>
<dbReference type="SUPFAM" id="SSF51412">
    <property type="entry name" value="Inosine monophosphate dehydrogenase (IMPDH)"/>
    <property type="match status" value="1"/>
</dbReference>
<keyword evidence="3" id="KW-1185">Reference proteome</keyword>
<gene>
    <name evidence="2" type="ORF">ACFQZU_21365</name>
</gene>
<evidence type="ECO:0000313" key="3">
    <source>
        <dbReference type="Proteomes" id="UP001596956"/>
    </source>
</evidence>
<comment type="caution">
    <text evidence="2">The sequence shown here is derived from an EMBL/GenBank/DDBJ whole genome shotgun (WGS) entry which is preliminary data.</text>
</comment>
<keyword evidence="2" id="KW-0560">Oxidoreductase</keyword>
<feature type="transmembrane region" description="Helical" evidence="1">
    <location>
        <begin position="25"/>
        <end position="45"/>
    </location>
</feature>
<dbReference type="Proteomes" id="UP001596956">
    <property type="component" value="Unassembled WGS sequence"/>
</dbReference>
<dbReference type="InterPro" id="IPR013785">
    <property type="entry name" value="Aldolase_TIM"/>
</dbReference>
<organism evidence="2 3">
    <name type="scientific">Streptomonospora algeriensis</name>
    <dbReference type="NCBI Taxonomy" id="995084"/>
    <lineage>
        <taxon>Bacteria</taxon>
        <taxon>Bacillati</taxon>
        <taxon>Actinomycetota</taxon>
        <taxon>Actinomycetes</taxon>
        <taxon>Streptosporangiales</taxon>
        <taxon>Nocardiopsidaceae</taxon>
        <taxon>Streptomonospora</taxon>
    </lineage>
</organism>
<dbReference type="Gene3D" id="3.20.20.70">
    <property type="entry name" value="Aldolase class I"/>
    <property type="match status" value="1"/>
</dbReference>
<evidence type="ECO:0000256" key="1">
    <source>
        <dbReference type="SAM" id="Phobius"/>
    </source>
</evidence>
<keyword evidence="2" id="KW-0503">Monooxygenase</keyword>
<proteinExistence type="predicted"/>